<evidence type="ECO:0000256" key="1">
    <source>
        <dbReference type="SAM" id="Coils"/>
    </source>
</evidence>
<feature type="compositionally biased region" description="Basic and acidic residues" evidence="2">
    <location>
        <begin position="95"/>
        <end position="108"/>
    </location>
</feature>
<name>A0A2H9T5U2_9ZZZZ</name>
<evidence type="ECO:0000313" key="4">
    <source>
        <dbReference type="EMBL" id="PJE78591.1"/>
    </source>
</evidence>
<comment type="caution">
    <text evidence="4">The sequence shown here is derived from an EMBL/GenBank/DDBJ whole genome shotgun (WGS) entry which is preliminary data.</text>
</comment>
<dbReference type="InterPro" id="IPR031981">
    <property type="entry name" value="MIEAP_C"/>
</dbReference>
<dbReference type="AlphaFoldDB" id="A0A2H9T5U2"/>
<feature type="coiled-coil region" evidence="1">
    <location>
        <begin position="206"/>
        <end position="237"/>
    </location>
</feature>
<evidence type="ECO:0000256" key="2">
    <source>
        <dbReference type="SAM" id="MobiDB-lite"/>
    </source>
</evidence>
<feature type="domain" description="Mitochondria-eating protein C-terminal" evidence="3">
    <location>
        <begin position="258"/>
        <end position="470"/>
    </location>
</feature>
<keyword evidence="1" id="KW-0175">Coiled coil</keyword>
<organism evidence="4">
    <name type="scientific">invertebrate metagenome</name>
    <dbReference type="NCBI Taxonomy" id="1711999"/>
    <lineage>
        <taxon>unclassified sequences</taxon>
        <taxon>metagenomes</taxon>
        <taxon>organismal metagenomes</taxon>
    </lineage>
</organism>
<feature type="region of interest" description="Disordered" evidence="2">
    <location>
        <begin position="95"/>
        <end position="120"/>
    </location>
</feature>
<dbReference type="Pfam" id="PF16026">
    <property type="entry name" value="MIEAP"/>
    <property type="match status" value="1"/>
</dbReference>
<reference evidence="4" key="1">
    <citation type="journal article" date="2017" name="Appl. Environ. Microbiol.">
        <title>Molecular characterization of an Endozoicomonas-like organism causing infection in king scallop Pecten maximus L.</title>
        <authorList>
            <person name="Cano I."/>
            <person name="van Aerle R."/>
            <person name="Ross S."/>
            <person name="Verner-Jeffreys D.W."/>
            <person name="Paley R.K."/>
            <person name="Rimmer G."/>
            <person name="Ryder D."/>
            <person name="Hooper P."/>
            <person name="Stone D."/>
            <person name="Feist S.W."/>
        </authorList>
    </citation>
    <scope>NUCLEOTIDE SEQUENCE</scope>
</reference>
<accession>A0A2H9T5U2</accession>
<gene>
    <name evidence="4" type="ORF">CI610_02468</name>
</gene>
<proteinExistence type="predicted"/>
<evidence type="ECO:0000259" key="3">
    <source>
        <dbReference type="Pfam" id="PF16026"/>
    </source>
</evidence>
<protein>
    <recommendedName>
        <fullName evidence="3">Mitochondria-eating protein C-terminal domain-containing protein</fullName>
    </recommendedName>
</protein>
<dbReference type="EMBL" id="NSIT01000155">
    <property type="protein sequence ID" value="PJE78591.1"/>
    <property type="molecule type" value="Genomic_DNA"/>
</dbReference>
<sequence>MKISLFYSLKISVLSTLIVCCFSEVAVAGKYKDILNSLLDDRQYICEGSNVFWRINNETQQLIYPVFNEEIDKIKETASQDASVLSIQKLREKAGDEEKANKAARPKEGQYQGYSQRGDRNAKPIARIPFSACSNLGNEQTDRRGNGVSLPSGREITELRKKNYGMQNMLDKQQPTITGQKITIQDLSGELSRKDKAPLIDVPDDIEKLKRENLLLQENLKQERQAKEEALIRLSAIGSERVRNNNPNISDLSDPNRPIKIAEQFSELYDNLWTEACDALEEVYGQGDEKAIIQYLLLMLNAAYSIEHKIMENKSKELGKVLNHDFPTDMSQLKKPVKDFIRQYMGDPDDNDMESALLAFNKMLRTHQLEVNGCLIEEFDVKKFQDIYFGDKGKSVLDILRSYETVCLKLCRHMAKQDPQVVLDFRLLPDGHFDTEKFRYYTENGSYCSFVVWPAMRLHQEGSYLSKGVAQGTDRRPPEKLKLKF</sequence>